<sequence>MAIHLYKNSMDDKEYYSLMNRSSSWALQQALKKKTKDTKKNPPQQNAVDGVNSYSTLEARQGRADAEMLLEKQNSSD</sequence>
<feature type="compositionally biased region" description="Polar residues" evidence="1">
    <location>
        <begin position="41"/>
        <end position="58"/>
    </location>
</feature>
<keyword evidence="3" id="KW-1185">Reference proteome</keyword>
<feature type="compositionally biased region" description="Basic and acidic residues" evidence="1">
    <location>
        <begin position="60"/>
        <end position="70"/>
    </location>
</feature>
<organism evidence="2 3">
    <name type="scientific">Treponema bryantii</name>
    <dbReference type="NCBI Taxonomy" id="163"/>
    <lineage>
        <taxon>Bacteria</taxon>
        <taxon>Pseudomonadati</taxon>
        <taxon>Spirochaetota</taxon>
        <taxon>Spirochaetia</taxon>
        <taxon>Spirochaetales</taxon>
        <taxon>Treponemataceae</taxon>
        <taxon>Treponema</taxon>
    </lineage>
</organism>
<dbReference type="STRING" id="163.SAMN04487775_102297"/>
<dbReference type="Proteomes" id="UP000182360">
    <property type="component" value="Unassembled WGS sequence"/>
</dbReference>
<accession>A0A1H9BAE2</accession>
<feature type="region of interest" description="Disordered" evidence="1">
    <location>
        <begin position="29"/>
        <end position="77"/>
    </location>
</feature>
<dbReference type="EMBL" id="FOFU01000001">
    <property type="protein sequence ID" value="SEP85934.1"/>
    <property type="molecule type" value="Genomic_DNA"/>
</dbReference>
<proteinExistence type="predicted"/>
<reference evidence="2 3" key="1">
    <citation type="submission" date="2016-10" db="EMBL/GenBank/DDBJ databases">
        <authorList>
            <person name="de Groot N.N."/>
        </authorList>
    </citation>
    <scope>NUCLEOTIDE SEQUENCE [LARGE SCALE GENOMIC DNA]</scope>
    <source>
        <strain evidence="2 3">B25</strain>
    </source>
</reference>
<dbReference type="AlphaFoldDB" id="A0A1H9BAE2"/>
<protein>
    <submittedName>
        <fullName evidence="2">Uncharacterized protein</fullName>
    </submittedName>
</protein>
<gene>
    <name evidence="2" type="ORF">SAMN04487977_101637</name>
</gene>
<name>A0A1H9BAE2_9SPIR</name>
<evidence type="ECO:0000256" key="1">
    <source>
        <dbReference type="SAM" id="MobiDB-lite"/>
    </source>
</evidence>
<evidence type="ECO:0000313" key="3">
    <source>
        <dbReference type="Proteomes" id="UP000182360"/>
    </source>
</evidence>
<evidence type="ECO:0000313" key="2">
    <source>
        <dbReference type="EMBL" id="SEP85934.1"/>
    </source>
</evidence>